<evidence type="ECO:0000313" key="1">
    <source>
        <dbReference type="EMBL" id="CAL1406518.1"/>
    </source>
</evidence>
<dbReference type="AlphaFoldDB" id="A0AAV2G741"/>
<sequence length="227" mass="26255">MDSDIFSYTWGIHQHSNGVTTRHGAIKKEKVTDLGSTTNYLSMLNNRIPTDVQEFQPYNGAYPRQHEVKSQLELLVEKFASDNDQSYSKPTFPTSDPPYSDFLYEAEEIRKSTENLNSMVDKACAQFTQDRLLAGCEEKEYEEASLEDELERSEVVIDVHHDAQELECPLEVVTTLPHFISSVEEEDLHEEMGRSNRRHRLETCYPMHACRRVREDERRSYGGGRSK</sequence>
<reference evidence="1 2" key="1">
    <citation type="submission" date="2024-04" db="EMBL/GenBank/DDBJ databases">
        <authorList>
            <person name="Fracassetti M."/>
        </authorList>
    </citation>
    <scope>NUCLEOTIDE SEQUENCE [LARGE SCALE GENOMIC DNA]</scope>
</reference>
<keyword evidence="2" id="KW-1185">Reference proteome</keyword>
<dbReference type="EMBL" id="OZ034821">
    <property type="protein sequence ID" value="CAL1406518.1"/>
    <property type="molecule type" value="Genomic_DNA"/>
</dbReference>
<name>A0AAV2G741_9ROSI</name>
<gene>
    <name evidence="1" type="ORF">LTRI10_LOCUS46238</name>
</gene>
<evidence type="ECO:0000313" key="2">
    <source>
        <dbReference type="Proteomes" id="UP001497516"/>
    </source>
</evidence>
<proteinExistence type="predicted"/>
<protein>
    <submittedName>
        <fullName evidence="1">Uncharacterized protein</fullName>
    </submittedName>
</protein>
<dbReference type="Proteomes" id="UP001497516">
    <property type="component" value="Chromosome 8"/>
</dbReference>
<organism evidence="1 2">
    <name type="scientific">Linum trigynum</name>
    <dbReference type="NCBI Taxonomy" id="586398"/>
    <lineage>
        <taxon>Eukaryota</taxon>
        <taxon>Viridiplantae</taxon>
        <taxon>Streptophyta</taxon>
        <taxon>Embryophyta</taxon>
        <taxon>Tracheophyta</taxon>
        <taxon>Spermatophyta</taxon>
        <taxon>Magnoliopsida</taxon>
        <taxon>eudicotyledons</taxon>
        <taxon>Gunneridae</taxon>
        <taxon>Pentapetalae</taxon>
        <taxon>rosids</taxon>
        <taxon>fabids</taxon>
        <taxon>Malpighiales</taxon>
        <taxon>Linaceae</taxon>
        <taxon>Linum</taxon>
    </lineage>
</organism>
<accession>A0AAV2G741</accession>